<dbReference type="InterPro" id="IPR011051">
    <property type="entry name" value="RmlC_Cupin_sf"/>
</dbReference>
<comment type="caution">
    <text evidence="2">The sequence shown here is derived from an EMBL/GenBank/DDBJ whole genome shotgun (WGS) entry which is preliminary data.</text>
</comment>
<dbReference type="EMBL" id="PTRA01000001">
    <property type="protein sequence ID" value="PQA58977.1"/>
    <property type="molecule type" value="Genomic_DNA"/>
</dbReference>
<feature type="compositionally biased region" description="Basic and acidic residues" evidence="1">
    <location>
        <begin position="155"/>
        <end position="165"/>
    </location>
</feature>
<dbReference type="InterPro" id="IPR047121">
    <property type="entry name" value="YjiB-like"/>
</dbReference>
<dbReference type="RefSeq" id="WP_104710141.1">
    <property type="nucleotide sequence ID" value="NZ_PTRA01000001.1"/>
</dbReference>
<feature type="region of interest" description="Disordered" evidence="1">
    <location>
        <begin position="128"/>
        <end position="165"/>
    </location>
</feature>
<dbReference type="PANTHER" id="PTHR36448:SF2">
    <property type="entry name" value="CUPIN TYPE-1 DOMAIN-CONTAINING PROTEIN"/>
    <property type="match status" value="1"/>
</dbReference>
<dbReference type="PIRSF" id="PIRSF019307">
    <property type="entry name" value="UCP019307"/>
    <property type="match status" value="1"/>
</dbReference>
<organism evidence="2 3">
    <name type="scientific">Siphonobacter curvatus</name>
    <dbReference type="NCBI Taxonomy" id="2094562"/>
    <lineage>
        <taxon>Bacteria</taxon>
        <taxon>Pseudomonadati</taxon>
        <taxon>Bacteroidota</taxon>
        <taxon>Cytophagia</taxon>
        <taxon>Cytophagales</taxon>
        <taxon>Cytophagaceae</taxon>
        <taxon>Siphonobacter</taxon>
    </lineage>
</organism>
<dbReference type="InterPro" id="IPR014500">
    <property type="entry name" value="UCP019307_cupin"/>
</dbReference>
<dbReference type="AlphaFoldDB" id="A0A2S7IMM5"/>
<keyword evidence="3" id="KW-1185">Reference proteome</keyword>
<gene>
    <name evidence="2" type="ORF">C5O19_04780</name>
</gene>
<protein>
    <submittedName>
        <fullName evidence="2">Cupin</fullName>
    </submittedName>
</protein>
<sequence>MKPERLHFKDDGVIPNNALPLLIYSAVFEAGEKDLARRFETLFSEHRWRNSWRNGVYPYHHYHSISHEVLGVYGGQATLQMGGEKGQAIRVQAGDVLVIPAGVGHKKLEASSDFGVVGAYPEGKDWDLLKGEKGDRPQADKNIAAVPLPSQDPVTGEKEMPEWHT</sequence>
<dbReference type="Proteomes" id="UP000239590">
    <property type="component" value="Unassembled WGS sequence"/>
</dbReference>
<dbReference type="CDD" id="cd02219">
    <property type="entry name" value="cupin_YjlB-like"/>
    <property type="match status" value="1"/>
</dbReference>
<dbReference type="Gene3D" id="2.60.120.10">
    <property type="entry name" value="Jelly Rolls"/>
    <property type="match status" value="1"/>
</dbReference>
<evidence type="ECO:0000256" key="1">
    <source>
        <dbReference type="SAM" id="MobiDB-lite"/>
    </source>
</evidence>
<feature type="compositionally biased region" description="Basic and acidic residues" evidence="1">
    <location>
        <begin position="128"/>
        <end position="139"/>
    </location>
</feature>
<dbReference type="OrthoDB" id="9791759at2"/>
<reference evidence="3" key="1">
    <citation type="submission" date="2018-02" db="EMBL/GenBank/DDBJ databases">
        <title>Genome sequencing of Solimonas sp. HR-BB.</title>
        <authorList>
            <person name="Lee Y."/>
            <person name="Jeon C.O."/>
        </authorList>
    </citation>
    <scope>NUCLEOTIDE SEQUENCE [LARGE SCALE GENOMIC DNA]</scope>
    <source>
        <strain evidence="3">HR-U</strain>
    </source>
</reference>
<evidence type="ECO:0000313" key="3">
    <source>
        <dbReference type="Proteomes" id="UP000239590"/>
    </source>
</evidence>
<dbReference type="InterPro" id="IPR014710">
    <property type="entry name" value="RmlC-like_jellyroll"/>
</dbReference>
<proteinExistence type="predicted"/>
<dbReference type="PANTHER" id="PTHR36448">
    <property type="entry name" value="BLR7373 PROTEIN"/>
    <property type="match status" value="1"/>
</dbReference>
<evidence type="ECO:0000313" key="2">
    <source>
        <dbReference type="EMBL" id="PQA58977.1"/>
    </source>
</evidence>
<dbReference type="SUPFAM" id="SSF51182">
    <property type="entry name" value="RmlC-like cupins"/>
    <property type="match status" value="1"/>
</dbReference>
<name>A0A2S7IMM5_9BACT</name>
<accession>A0A2S7IMM5</accession>